<reference evidence="3 4" key="1">
    <citation type="journal article" date="2016" name="Int. J. Syst. Evol. Microbiol.">
        <title>Acidipila dinghuensis sp. nov., an acidobacterium isolated from forest soil.</title>
        <authorList>
            <person name="Jiang Y.W."/>
            <person name="Wang J."/>
            <person name="Chen M.H."/>
            <person name="Lv Y.Y."/>
            <person name="Qiu L.H."/>
        </authorList>
    </citation>
    <scope>NUCLEOTIDE SEQUENCE [LARGE SCALE GENOMIC DNA]</scope>
    <source>
        <strain evidence="3 4">DHOF10</strain>
    </source>
</reference>
<comment type="caution">
    <text evidence="3">The sequence shown here is derived from an EMBL/GenBank/DDBJ whole genome shotgun (WGS) entry which is preliminary data.</text>
</comment>
<proteinExistence type="predicted"/>
<dbReference type="InterPro" id="IPR036514">
    <property type="entry name" value="SGNH_hydro_sf"/>
</dbReference>
<dbReference type="InterPro" id="IPR013830">
    <property type="entry name" value="SGNH_hydro"/>
</dbReference>
<accession>A0A4Q1SDE4</accession>
<dbReference type="CDD" id="cd01822">
    <property type="entry name" value="Lysophospholipase_L1_like"/>
    <property type="match status" value="1"/>
</dbReference>
<feature type="transmembrane region" description="Helical" evidence="1">
    <location>
        <begin position="96"/>
        <end position="117"/>
    </location>
</feature>
<dbReference type="PANTHER" id="PTHR30383:SF24">
    <property type="entry name" value="THIOESTERASE 1_PROTEASE 1_LYSOPHOSPHOLIPASE L1"/>
    <property type="match status" value="1"/>
</dbReference>
<evidence type="ECO:0000313" key="3">
    <source>
        <dbReference type="EMBL" id="RXS95242.1"/>
    </source>
</evidence>
<keyword evidence="1" id="KW-0472">Membrane</keyword>
<evidence type="ECO:0000259" key="2">
    <source>
        <dbReference type="Pfam" id="PF13472"/>
    </source>
</evidence>
<dbReference type="AlphaFoldDB" id="A0A4Q1SDE4"/>
<name>A0A4Q1SDE4_9BACT</name>
<protein>
    <submittedName>
        <fullName evidence="3">Arylesterase</fullName>
    </submittedName>
</protein>
<dbReference type="EMBL" id="SDMK01000002">
    <property type="protein sequence ID" value="RXS95242.1"/>
    <property type="molecule type" value="Genomic_DNA"/>
</dbReference>
<dbReference type="Proteomes" id="UP000290253">
    <property type="component" value="Unassembled WGS sequence"/>
</dbReference>
<dbReference type="OrthoDB" id="9777593at2"/>
<dbReference type="Pfam" id="PF13472">
    <property type="entry name" value="Lipase_GDSL_2"/>
    <property type="match status" value="1"/>
</dbReference>
<feature type="domain" description="SGNH hydrolase-type esterase" evidence="2">
    <location>
        <begin position="126"/>
        <end position="287"/>
    </location>
</feature>
<dbReference type="SUPFAM" id="SSF52266">
    <property type="entry name" value="SGNH hydrolase"/>
    <property type="match status" value="1"/>
</dbReference>
<sequence>MIATNCPCGISRSIPRRISTVRVPLRIDFLKPRTSIIPVSVFLQAIAECGETYPASRLFRRLSIKNLSRIVKKRSNSPLAKNTFPRIPLYNAGVKLFSFAVLAAVLFLLPASAHAAASDSQPVIACFGDSLTAGHGAAFGHAYPDYLQQLLDARGYRYRVVNKGISGDTTKDGLARVKDVLAAHPAIVVVEFGGNDGLRGLPITATRANLDQIIALLKDAGVKVVLAGITLPPDYGPDYIRDFNQTYALAAKKFNIPLLPFLYAHVYTVPGTIQADGIHATAKGNQLVAENVFGLLRPLLKK</sequence>
<keyword evidence="1" id="KW-0812">Transmembrane</keyword>
<dbReference type="GO" id="GO:0004622">
    <property type="term" value="F:phosphatidylcholine lysophospholipase activity"/>
    <property type="evidence" value="ECO:0007669"/>
    <property type="project" value="TreeGrafter"/>
</dbReference>
<dbReference type="Gene3D" id="3.40.50.1110">
    <property type="entry name" value="SGNH hydrolase"/>
    <property type="match status" value="1"/>
</dbReference>
<keyword evidence="1" id="KW-1133">Transmembrane helix</keyword>
<organism evidence="3 4">
    <name type="scientific">Silvibacterium dinghuense</name>
    <dbReference type="NCBI Taxonomy" id="1560006"/>
    <lineage>
        <taxon>Bacteria</taxon>
        <taxon>Pseudomonadati</taxon>
        <taxon>Acidobacteriota</taxon>
        <taxon>Terriglobia</taxon>
        <taxon>Terriglobales</taxon>
        <taxon>Acidobacteriaceae</taxon>
        <taxon>Silvibacterium</taxon>
    </lineage>
</organism>
<dbReference type="PANTHER" id="PTHR30383">
    <property type="entry name" value="THIOESTERASE 1/PROTEASE 1/LYSOPHOSPHOLIPASE L1"/>
    <property type="match status" value="1"/>
</dbReference>
<evidence type="ECO:0000256" key="1">
    <source>
        <dbReference type="SAM" id="Phobius"/>
    </source>
</evidence>
<evidence type="ECO:0000313" key="4">
    <source>
        <dbReference type="Proteomes" id="UP000290253"/>
    </source>
</evidence>
<gene>
    <name evidence="3" type="ORF">ESZ00_11610</name>
</gene>
<keyword evidence="4" id="KW-1185">Reference proteome</keyword>
<dbReference type="InterPro" id="IPR051532">
    <property type="entry name" value="Ester_Hydrolysis_Enzymes"/>
</dbReference>